<dbReference type="Proteomes" id="UP000830434">
    <property type="component" value="Chromosome"/>
</dbReference>
<gene>
    <name evidence="3" type="ORF">M0R88_12870</name>
</gene>
<dbReference type="AlphaFoldDB" id="A0A8U0IGK3"/>
<keyword evidence="2" id="KW-0472">Membrane</keyword>
<feature type="transmembrane region" description="Helical" evidence="2">
    <location>
        <begin position="80"/>
        <end position="101"/>
    </location>
</feature>
<dbReference type="GeneID" id="72190763"/>
<name>A0A8U0IGK3_9EURY</name>
<evidence type="ECO:0000313" key="3">
    <source>
        <dbReference type="EMBL" id="UPV99413.1"/>
    </source>
</evidence>
<proteinExistence type="predicted"/>
<dbReference type="EMBL" id="CP096658">
    <property type="protein sequence ID" value="UPV99413.1"/>
    <property type="molecule type" value="Genomic_DNA"/>
</dbReference>
<keyword evidence="2" id="KW-0812">Transmembrane</keyword>
<protein>
    <submittedName>
        <fullName evidence="3">Uncharacterized protein</fullName>
    </submittedName>
</protein>
<feature type="region of interest" description="Disordered" evidence="1">
    <location>
        <begin position="1"/>
        <end position="28"/>
    </location>
</feature>
<dbReference type="RefSeq" id="WP_248653906.1">
    <property type="nucleotide sequence ID" value="NZ_CP096658.1"/>
</dbReference>
<feature type="compositionally biased region" description="Acidic residues" evidence="1">
    <location>
        <begin position="18"/>
        <end position="28"/>
    </location>
</feature>
<evidence type="ECO:0000256" key="2">
    <source>
        <dbReference type="SAM" id="Phobius"/>
    </source>
</evidence>
<accession>A0A8U0IGK3</accession>
<reference evidence="3" key="1">
    <citation type="submission" date="2022-04" db="EMBL/GenBank/DDBJ databases">
        <title>Diverse halophilic archaea isolated from saline environments.</title>
        <authorList>
            <person name="Cui H.-L."/>
        </authorList>
    </citation>
    <scope>NUCLEOTIDE SEQUENCE</scope>
    <source>
        <strain evidence="3">XZYJT40</strain>
    </source>
</reference>
<dbReference type="KEGG" id="haxz:M0R88_12870"/>
<feature type="compositionally biased region" description="Basic and acidic residues" evidence="1">
    <location>
        <begin position="1"/>
        <end position="17"/>
    </location>
</feature>
<organism evidence="3 4">
    <name type="scientific">Halorussus gelatinilyticus</name>
    <dbReference type="NCBI Taxonomy" id="2937524"/>
    <lineage>
        <taxon>Archaea</taxon>
        <taxon>Methanobacteriati</taxon>
        <taxon>Methanobacteriota</taxon>
        <taxon>Stenosarchaea group</taxon>
        <taxon>Halobacteria</taxon>
        <taxon>Halobacteriales</taxon>
        <taxon>Haladaptataceae</taxon>
        <taxon>Halorussus</taxon>
    </lineage>
</organism>
<evidence type="ECO:0000313" key="4">
    <source>
        <dbReference type="Proteomes" id="UP000830434"/>
    </source>
</evidence>
<keyword evidence="2" id="KW-1133">Transmembrane helix</keyword>
<sequence>MGSASDDRSDRPSRDPEETAEPDGGDEIGFDEAALYGVVREAVEDAILGVIGTLLLVGVALVVVWAGIGMVTRTGGSAPTVLGGLIIAFGLYLGAVTLGVVPPIRDRF</sequence>
<feature type="transmembrane region" description="Helical" evidence="2">
    <location>
        <begin position="46"/>
        <end position="68"/>
    </location>
</feature>
<keyword evidence="4" id="KW-1185">Reference proteome</keyword>
<evidence type="ECO:0000256" key="1">
    <source>
        <dbReference type="SAM" id="MobiDB-lite"/>
    </source>
</evidence>